<accession>A0A412X0P9</accession>
<name>A0A412X0P9_9BACT</name>
<evidence type="ECO:0000313" key="1">
    <source>
        <dbReference type="EMBL" id="HJF72425.1"/>
    </source>
</evidence>
<organism evidence="2 3">
    <name type="scientific">Butyricimonas virosa</name>
    <dbReference type="NCBI Taxonomy" id="544645"/>
    <lineage>
        <taxon>Bacteria</taxon>
        <taxon>Pseudomonadati</taxon>
        <taxon>Bacteroidota</taxon>
        <taxon>Bacteroidia</taxon>
        <taxon>Bacteroidales</taxon>
        <taxon>Odoribacteraceae</taxon>
        <taxon>Butyricimonas</taxon>
    </lineage>
</organism>
<sequence length="54" mass="6367">MVTLLRVGYTQKEISISLGKDKSIISRELKRNSIKRGVYLARSLEWWGRKAFPW</sequence>
<dbReference type="Proteomes" id="UP000283589">
    <property type="component" value="Unassembled WGS sequence"/>
</dbReference>
<comment type="caution">
    <text evidence="2">The sequence shown here is derived from an EMBL/GenBank/DDBJ whole genome shotgun (WGS) entry which is preliminary data.</text>
</comment>
<gene>
    <name evidence="2" type="ORF">DWW18_09880</name>
    <name evidence="1" type="ORF">K8V05_16875</name>
</gene>
<reference evidence="1" key="3">
    <citation type="submission" date="2021-09" db="EMBL/GenBank/DDBJ databases">
        <authorList>
            <person name="Gilroy R."/>
        </authorList>
    </citation>
    <scope>NUCLEOTIDE SEQUENCE</scope>
    <source>
        <strain evidence="1">6966</strain>
    </source>
</reference>
<protein>
    <submittedName>
        <fullName evidence="1">Helix-turn-helix domain-containing protein</fullName>
    </submittedName>
</protein>
<reference evidence="2 3" key="1">
    <citation type="submission" date="2018-08" db="EMBL/GenBank/DDBJ databases">
        <title>A genome reference for cultivated species of the human gut microbiota.</title>
        <authorList>
            <person name="Zou Y."/>
            <person name="Xue W."/>
            <person name="Luo G."/>
        </authorList>
    </citation>
    <scope>NUCLEOTIDE SEQUENCE [LARGE SCALE GENOMIC DNA]</scope>
    <source>
        <strain evidence="2 3">AF14-49</strain>
    </source>
</reference>
<reference evidence="1" key="2">
    <citation type="journal article" date="2021" name="PeerJ">
        <title>Extensive microbial diversity within the chicken gut microbiome revealed by metagenomics and culture.</title>
        <authorList>
            <person name="Gilroy R."/>
            <person name="Ravi A."/>
            <person name="Getino M."/>
            <person name="Pursley I."/>
            <person name="Horton D.L."/>
            <person name="Alikhan N.F."/>
            <person name="Baker D."/>
            <person name="Gharbi K."/>
            <person name="Hall N."/>
            <person name="Watson M."/>
            <person name="Adriaenssens E.M."/>
            <person name="Foster-Nyarko E."/>
            <person name="Jarju S."/>
            <person name="Secka A."/>
            <person name="Antonio M."/>
            <person name="Oren A."/>
            <person name="Chaudhuri R.R."/>
            <person name="La Ragione R."/>
            <person name="Hildebrand F."/>
            <person name="Pallen M.J."/>
        </authorList>
    </citation>
    <scope>NUCLEOTIDE SEQUENCE</scope>
    <source>
        <strain evidence="1">6966</strain>
    </source>
</reference>
<dbReference type="Proteomes" id="UP000742098">
    <property type="component" value="Unassembled WGS sequence"/>
</dbReference>
<dbReference type="AlphaFoldDB" id="A0A412X0P9"/>
<dbReference type="EMBL" id="QRZA01000011">
    <property type="protein sequence ID" value="RGV33706.1"/>
    <property type="molecule type" value="Genomic_DNA"/>
</dbReference>
<proteinExistence type="predicted"/>
<evidence type="ECO:0000313" key="3">
    <source>
        <dbReference type="Proteomes" id="UP000283589"/>
    </source>
</evidence>
<dbReference type="EMBL" id="DYVS01000322">
    <property type="protein sequence ID" value="HJF72425.1"/>
    <property type="molecule type" value="Genomic_DNA"/>
</dbReference>
<evidence type="ECO:0000313" key="2">
    <source>
        <dbReference type="EMBL" id="RGV33706.1"/>
    </source>
</evidence>